<dbReference type="RefSeq" id="WP_115830129.1">
    <property type="nucleotide sequence ID" value="NZ_QNUL01000004.1"/>
</dbReference>
<keyword evidence="1" id="KW-0732">Signal</keyword>
<keyword evidence="3" id="KW-1185">Reference proteome</keyword>
<dbReference type="AlphaFoldDB" id="A0A3D8YEH2"/>
<gene>
    <name evidence="2" type="ORF">DSL64_07885</name>
</gene>
<reference evidence="2 3" key="1">
    <citation type="submission" date="2018-07" db="EMBL/GenBank/DDBJ databases">
        <title>Dyadobacter roseus sp. nov., isolated from rose rhizosphere soil.</title>
        <authorList>
            <person name="Chen L."/>
        </authorList>
    </citation>
    <scope>NUCLEOTIDE SEQUENCE [LARGE SCALE GENOMIC DNA]</scope>
    <source>
        <strain evidence="2 3">RS19</strain>
    </source>
</reference>
<sequence length="420" mass="46765">MYKFVLFVSLLLSVCNLHAQSTTNVLKEKSLIKGQTVYLNSKARLGGKSRIVLPVKLPANTVSWYYSFSTVKTNDASTILEGSGLEIQIAKLIANGALNVIKAGMATNVVSQLIKPTGSGVVDVYLTDNKGFKEFEKKDLVGMYDVDVPTFYEEGTAQNSRNGVFQVPVVRNDLYLCIKNPSVTEGVAISVDVVAIVSTKQYKDIWTAESVEAIYTDCLNEFSIRDSEAEAICDCSRNQIKSIYTPSKFSLLSPSEKTGLLRNTIKVCSEKDGLLSQDYKDNKLKELAQLAAGQMITKDYKGAVKSYNELLNSGVTSIDIYNKLAFSQLCAGQLEQARKSLSIGLGKEPQDMYLLTNLAYYYLLTSDFKEADKIFEDFKGKKFPNKQKFKDVVAQDLSEFERLGKNNNHFSQVRQNLRID</sequence>
<comment type="caution">
    <text evidence="2">The sequence shown here is derived from an EMBL/GenBank/DDBJ whole genome shotgun (WGS) entry which is preliminary data.</text>
</comment>
<protein>
    <submittedName>
        <fullName evidence="2">Uncharacterized protein</fullName>
    </submittedName>
</protein>
<dbReference type="OrthoDB" id="926208at2"/>
<dbReference type="Proteomes" id="UP000256373">
    <property type="component" value="Unassembled WGS sequence"/>
</dbReference>
<feature type="signal peptide" evidence="1">
    <location>
        <begin position="1"/>
        <end position="19"/>
    </location>
</feature>
<evidence type="ECO:0000313" key="3">
    <source>
        <dbReference type="Proteomes" id="UP000256373"/>
    </source>
</evidence>
<evidence type="ECO:0000313" key="2">
    <source>
        <dbReference type="EMBL" id="REA62833.1"/>
    </source>
</evidence>
<dbReference type="SUPFAM" id="SSF48452">
    <property type="entry name" value="TPR-like"/>
    <property type="match status" value="1"/>
</dbReference>
<dbReference type="InterPro" id="IPR011990">
    <property type="entry name" value="TPR-like_helical_dom_sf"/>
</dbReference>
<accession>A0A3D8YEH2</accession>
<dbReference type="EMBL" id="QNUL01000004">
    <property type="protein sequence ID" value="REA62833.1"/>
    <property type="molecule type" value="Genomic_DNA"/>
</dbReference>
<organism evidence="2 3">
    <name type="scientific">Dyadobacter luteus</name>
    <dbReference type="NCBI Taxonomy" id="2259619"/>
    <lineage>
        <taxon>Bacteria</taxon>
        <taxon>Pseudomonadati</taxon>
        <taxon>Bacteroidota</taxon>
        <taxon>Cytophagia</taxon>
        <taxon>Cytophagales</taxon>
        <taxon>Spirosomataceae</taxon>
        <taxon>Dyadobacter</taxon>
    </lineage>
</organism>
<evidence type="ECO:0000256" key="1">
    <source>
        <dbReference type="SAM" id="SignalP"/>
    </source>
</evidence>
<proteinExistence type="predicted"/>
<feature type="chain" id="PRO_5017642506" evidence="1">
    <location>
        <begin position="20"/>
        <end position="420"/>
    </location>
</feature>
<name>A0A3D8YEH2_9BACT</name>
<dbReference type="Gene3D" id="1.25.40.10">
    <property type="entry name" value="Tetratricopeptide repeat domain"/>
    <property type="match status" value="1"/>
</dbReference>